<proteinExistence type="predicted"/>
<reference evidence="2" key="1">
    <citation type="submission" date="2025-08" db="UniProtKB">
        <authorList>
            <consortium name="RefSeq"/>
        </authorList>
    </citation>
    <scope>IDENTIFICATION</scope>
    <source>
        <tissue evidence="2">Testes</tissue>
    </source>
</reference>
<gene>
    <name evidence="2" type="primary">LOC102803145</name>
</gene>
<accession>A0ABM0M3E7</accession>
<sequence length="184" mass="19815">MDNQSYSAYGSGLLGSYGASDPSLNVPVTAGSSTFSPYLNIDPRFINQGSEFILPEGQKQQRGRFELAFSQIGSSVMLGALYGGLNGIRVGRTATAELTGKVKMSHIFGFTFEKIRGTEDEANTVGAGTLTGILYGSADNLVTTALGSHKLDPIAHHFLPPDDLRLFLRMKSYIINTIESFLVK</sequence>
<evidence type="ECO:0000313" key="2">
    <source>
        <dbReference type="RefSeq" id="XP_006814538.1"/>
    </source>
</evidence>
<keyword evidence="1" id="KW-1185">Reference proteome</keyword>
<dbReference type="GeneID" id="102803145"/>
<name>A0ABM0M3E7_SACKO</name>
<dbReference type="RefSeq" id="XP_006814538.1">
    <property type="nucleotide sequence ID" value="XM_006814475.1"/>
</dbReference>
<organism evidence="1 2">
    <name type="scientific">Saccoglossus kowalevskii</name>
    <name type="common">Acorn worm</name>
    <dbReference type="NCBI Taxonomy" id="10224"/>
    <lineage>
        <taxon>Eukaryota</taxon>
        <taxon>Metazoa</taxon>
        <taxon>Hemichordata</taxon>
        <taxon>Enteropneusta</taxon>
        <taxon>Harrimaniidae</taxon>
        <taxon>Saccoglossus</taxon>
    </lineage>
</organism>
<dbReference type="Proteomes" id="UP000694865">
    <property type="component" value="Unplaced"/>
</dbReference>
<protein>
    <submittedName>
        <fullName evidence="2">Mitochondrial import inner membrane translocase subunit Tim23-like</fullName>
    </submittedName>
</protein>
<evidence type="ECO:0000313" key="1">
    <source>
        <dbReference type="Proteomes" id="UP000694865"/>
    </source>
</evidence>